<comment type="similarity">
    <text evidence="1">Belongs to the CDR2 family.</text>
</comment>
<reference evidence="5" key="1">
    <citation type="submission" date="2023-08" db="EMBL/GenBank/DDBJ databases">
        <authorList>
            <person name="Alioto T."/>
            <person name="Alioto T."/>
            <person name="Gomez Garrido J."/>
        </authorList>
    </citation>
    <scope>NUCLEOTIDE SEQUENCE</scope>
</reference>
<evidence type="ECO:0000313" key="5">
    <source>
        <dbReference type="EMBL" id="CAJ1080006.1"/>
    </source>
</evidence>
<feature type="region of interest" description="Disordered" evidence="4">
    <location>
        <begin position="138"/>
        <end position="159"/>
    </location>
</feature>
<keyword evidence="2 3" id="KW-0175">Coiled coil</keyword>
<evidence type="ECO:0000256" key="2">
    <source>
        <dbReference type="ARBA" id="ARBA00023054"/>
    </source>
</evidence>
<sequence length="451" mass="52199">MLTDMIVEEEFEIKEEEPWYDKQDLEHDLQLAAELGKTLLERNRELEQGLQQMYSTNQEQLQEIEYLTKQVDLLRQVNDQHAKVYEQLDMSARDLEQNNHKLVLDNRAAQQRIQGLTETVELLQTQVEELQHQVELLKLSPAQPQKRPRGDKWSPRSSQSVSCLTELQNALRDSYDPDETLDDFESSAAAWREEEQASLRQSLHTLQTQYATERARREESEREAQLLANENATLEQQVAKMEGCQVRVSELEREAEELRQLWKSESSKKSTRLDLLHGLLSNSVFLNPEEENEGESAAARSPRVQKCWDSERLLKAAPMPDSPDRIYDHECSCVRRAGVVKYRGISLLNEVDAQYSALQVKYDELLRRCHLGLQEEEADDEQIHKSAQTASLSASGACSALADMDDFEDDFHQPEYKELFREIFSRIQKTKEDLIENRERLAAEEGLPSLH</sequence>
<name>A0AAV1H3G7_XYRNO</name>
<dbReference type="PANTHER" id="PTHR19232">
    <property type="entry name" value="CENTROCORTIN FAMILY MEMBER"/>
    <property type="match status" value="1"/>
</dbReference>
<dbReference type="AlphaFoldDB" id="A0AAV1H3G7"/>
<evidence type="ECO:0000256" key="1">
    <source>
        <dbReference type="ARBA" id="ARBA00009019"/>
    </source>
</evidence>
<keyword evidence="6" id="KW-1185">Reference proteome</keyword>
<evidence type="ECO:0000313" key="6">
    <source>
        <dbReference type="Proteomes" id="UP001178508"/>
    </source>
</evidence>
<organism evidence="5 6">
    <name type="scientific">Xyrichtys novacula</name>
    <name type="common">Pearly razorfish</name>
    <name type="synonym">Hemipteronotus novacula</name>
    <dbReference type="NCBI Taxonomy" id="13765"/>
    <lineage>
        <taxon>Eukaryota</taxon>
        <taxon>Metazoa</taxon>
        <taxon>Chordata</taxon>
        <taxon>Craniata</taxon>
        <taxon>Vertebrata</taxon>
        <taxon>Euteleostomi</taxon>
        <taxon>Actinopterygii</taxon>
        <taxon>Neopterygii</taxon>
        <taxon>Teleostei</taxon>
        <taxon>Neoteleostei</taxon>
        <taxon>Acanthomorphata</taxon>
        <taxon>Eupercaria</taxon>
        <taxon>Labriformes</taxon>
        <taxon>Labridae</taxon>
        <taxon>Xyrichtys</taxon>
    </lineage>
</organism>
<dbReference type="PANTHER" id="PTHR19232:SF1">
    <property type="entry name" value="CEREBELLAR DEGENERATION-RELATED PROTEIN 2"/>
    <property type="match status" value="1"/>
</dbReference>
<proteinExistence type="inferred from homology"/>
<accession>A0AAV1H3G7</accession>
<dbReference type="InterPro" id="IPR026079">
    <property type="entry name" value="CDR2"/>
</dbReference>
<dbReference type="EMBL" id="OY660882">
    <property type="protein sequence ID" value="CAJ1080006.1"/>
    <property type="molecule type" value="Genomic_DNA"/>
</dbReference>
<evidence type="ECO:0000256" key="4">
    <source>
        <dbReference type="SAM" id="MobiDB-lite"/>
    </source>
</evidence>
<evidence type="ECO:0000256" key="3">
    <source>
        <dbReference type="SAM" id="Coils"/>
    </source>
</evidence>
<feature type="coiled-coil region" evidence="3">
    <location>
        <begin position="203"/>
        <end position="268"/>
    </location>
</feature>
<protein>
    <submittedName>
        <fullName evidence="5">Cerebellar degeneration-related protein 2-like</fullName>
    </submittedName>
</protein>
<dbReference type="Proteomes" id="UP001178508">
    <property type="component" value="Chromosome 19"/>
</dbReference>
<gene>
    <name evidence="5" type="ORF">XNOV1_A034377</name>
</gene>